<protein>
    <submittedName>
        <fullName evidence="1">Uncharacterized protein</fullName>
    </submittedName>
</protein>
<reference evidence="1" key="1">
    <citation type="journal article" date="2021" name="Proc. Natl. Acad. Sci. U.S.A.">
        <title>A Catalog of Tens of Thousands of Viruses from Human Metagenomes Reveals Hidden Associations with Chronic Diseases.</title>
        <authorList>
            <person name="Tisza M.J."/>
            <person name="Buck C.B."/>
        </authorList>
    </citation>
    <scope>NUCLEOTIDE SEQUENCE</scope>
    <source>
        <strain evidence="1">CtsNY46</strain>
    </source>
</reference>
<sequence length="112" mass="11996">MVALKGTEKQVEWAAKIRETTNNALDDSIVFAKTQTAKMGKDRVNAAVEWAEKAKKEINSTSSASELIDTIGAYIGNKTGESAKQSALLGITRTLQSGTGDLAKRLKKARGL</sequence>
<organism evidence="1">
    <name type="scientific">Myoviridae sp. ctsNY46</name>
    <dbReference type="NCBI Taxonomy" id="2825192"/>
    <lineage>
        <taxon>Viruses</taxon>
        <taxon>Duplodnaviria</taxon>
        <taxon>Heunggongvirae</taxon>
        <taxon>Uroviricota</taxon>
        <taxon>Caudoviricetes</taxon>
    </lineage>
</organism>
<dbReference type="EMBL" id="BK016028">
    <property type="protein sequence ID" value="DAF90410.1"/>
    <property type="molecule type" value="Genomic_DNA"/>
</dbReference>
<accession>A0A8S5U7L2</accession>
<name>A0A8S5U7L2_9CAUD</name>
<proteinExistence type="predicted"/>
<evidence type="ECO:0000313" key="1">
    <source>
        <dbReference type="EMBL" id="DAF90410.1"/>
    </source>
</evidence>